<dbReference type="PROSITE" id="PS00678">
    <property type="entry name" value="WD_REPEATS_1"/>
    <property type="match status" value="3"/>
</dbReference>
<dbReference type="SUPFAM" id="SSF52540">
    <property type="entry name" value="P-loop containing nucleoside triphosphate hydrolases"/>
    <property type="match status" value="1"/>
</dbReference>
<feature type="domain" description="NACHT" evidence="4">
    <location>
        <begin position="266"/>
        <end position="412"/>
    </location>
</feature>
<evidence type="ECO:0000256" key="1">
    <source>
        <dbReference type="ARBA" id="ARBA00022574"/>
    </source>
</evidence>
<feature type="repeat" description="WD" evidence="3">
    <location>
        <begin position="875"/>
        <end position="916"/>
    </location>
</feature>
<dbReference type="InterPro" id="IPR031352">
    <property type="entry name" value="SesA"/>
</dbReference>
<dbReference type="OrthoDB" id="674604at2759"/>
<evidence type="ECO:0000256" key="2">
    <source>
        <dbReference type="ARBA" id="ARBA00022737"/>
    </source>
</evidence>
<sequence length="1319" mass="146759">MDPLSAIASTIAIIQAISKSYEIIKKISGLPAAFEEVNRQLPIVDQTLRNAKSRLRRDPDPTDEEESIISSIINPCQEKAGKLKEIFDKLQAQFETENGPVLWGKIRTTYRKVLAGTKAHRVESLMSDILKDTELLARNQIFKLAMAQDLAAIEKAIENLGSVGPSLPESDFEGSGTINATQTVASGAHGQQNNVQGGENTFNTGQYIATGSGHTINYETEHRLPIVKDAIFGSAVDQYEPECLEGTRVDVLVNILRWVDDPDGQCIYWLNGKAGTGKSTIARTICKTLERNNLLGASFFFKRGEGDRGNAVRLFTTLADRLATYSTPLKHIINRTLEADPSIPSMAFTVQFNKLILQPLSKSRSFPQTVVIVIDALDECEGDSDQQAIIAVLAQARAARPVDLRIFLTSRPELPSRLGFREIIGKFQDCVLHEVPSITFDIPFYLRCQLSKIRKQAEIWCTFPENWPQERDIQKLADAANPLFIAAATYCRFIADGKAHPVENLKVICMDTSRGAEQLSKTYIPVLKQLAIQDDAEIKSSMKQYSMSKNINGNRLASNFRRIVGTIIILATPLSIPSISRLLCIEETTVRFTLNSLHSILSIPENNNRNGLVRPFHLSLADFLLGPHLQQHKLRRFWIDGNTAHEDLVSQCIELMDTGLKKNICQLNSLGILNPSAKEALVRQYISTELQYACRYWTNHFVKSGERLTDRSEIYAFLRKHLLHWLEAMSLLGRMFEVMDMITVMESTVNSYNDRTFAEFLYDIKRFVLQNQILIDTAPLQVYSSAPLFSPELSKIRILFQPKWVTCSTCRSLQGLSEQSNSPKKWGPLIQTLEGHQNQVNALAFSPVGDIIASGSSDKTIMLWNTTTGQLQQTLKGHRDPILWLSFSYKGEILASGSKDGTIKMWDVTTGQLERTLTGHRATGLSALSFAPNNNTLASGSDDGISILYDNTTDWPVYTLRGKIEPIISLLFSPSGNILVTASITEARLWDVTTGQLQQIIDFDSNISSIAFTPSEGIITYDATPPEGTIKLWNTYTGRHKETLKFPIFSPSEVNLFSPNCNRIATVFWAKGIRIQDTTTGQIQTTLTFGGHREKINTLSFSPGNGLIASGSLDKNIKLWDIVTDRSEPDQTTLVDWVDPVTAITFSPDGNMVASSTCGHIKIWDSNTGKPYKIVYSTHEQFSALSFSPNGKTIVSGSNKFQNKLIKLWDVATGILQRSINIEKFYNLQMYVDEVAKSCADADISSVDIPSKLKSQRYLEIRHPTQTSEIVSVSGSWIMSGGNDVLWLPDNIRGKSAVHGNRVAIGSRLGSVNIITFDF</sequence>
<dbReference type="Gene3D" id="2.130.10.10">
    <property type="entry name" value="YVTN repeat-like/Quinoprotein amine dehydrogenase"/>
    <property type="match status" value="2"/>
</dbReference>
<gene>
    <name evidence="5" type="ORF">H072_7653</name>
</gene>
<dbReference type="Pfam" id="PF17107">
    <property type="entry name" value="SesA"/>
    <property type="match status" value="1"/>
</dbReference>
<dbReference type="InterPro" id="IPR020472">
    <property type="entry name" value="WD40_PAC1"/>
</dbReference>
<reference evidence="6" key="2">
    <citation type="submission" date="2013-04" db="EMBL/GenBank/DDBJ databases">
        <title>Genomic mechanisms accounting for the adaptation to parasitism in nematode-trapping fungi.</title>
        <authorList>
            <person name="Ahren D.G."/>
        </authorList>
    </citation>
    <scope>NUCLEOTIDE SEQUENCE [LARGE SCALE GENOMIC DNA]</scope>
    <source>
        <strain evidence="6">CBS 200.50</strain>
    </source>
</reference>
<dbReference type="EMBL" id="AQGS01000539">
    <property type="protein sequence ID" value="EPS38544.1"/>
    <property type="molecule type" value="Genomic_DNA"/>
</dbReference>
<dbReference type="Gene3D" id="3.40.50.300">
    <property type="entry name" value="P-loop containing nucleotide triphosphate hydrolases"/>
    <property type="match status" value="1"/>
</dbReference>
<dbReference type="SUPFAM" id="SSF50978">
    <property type="entry name" value="WD40 repeat-like"/>
    <property type="match status" value="2"/>
</dbReference>
<dbReference type="Pfam" id="PF24883">
    <property type="entry name" value="NPHP3_N"/>
    <property type="match status" value="1"/>
</dbReference>
<keyword evidence="6" id="KW-1185">Reference proteome</keyword>
<evidence type="ECO:0000313" key="5">
    <source>
        <dbReference type="EMBL" id="EPS38544.1"/>
    </source>
</evidence>
<proteinExistence type="predicted"/>
<dbReference type="PROSITE" id="PS50082">
    <property type="entry name" value="WD_REPEATS_2"/>
    <property type="match status" value="3"/>
</dbReference>
<feature type="repeat" description="WD" evidence="3">
    <location>
        <begin position="1089"/>
        <end position="1130"/>
    </location>
</feature>
<evidence type="ECO:0000256" key="3">
    <source>
        <dbReference type="PROSITE-ProRule" id="PRU00221"/>
    </source>
</evidence>
<dbReference type="InterPro" id="IPR056884">
    <property type="entry name" value="NPHP3-like_N"/>
</dbReference>
<dbReference type="Pfam" id="PF00400">
    <property type="entry name" value="WD40"/>
    <property type="match status" value="6"/>
</dbReference>
<dbReference type="InterPro" id="IPR027417">
    <property type="entry name" value="P-loop_NTPase"/>
</dbReference>
<dbReference type="eggNOG" id="KOG0271">
    <property type="taxonomic scope" value="Eukaryota"/>
</dbReference>
<dbReference type="Proteomes" id="UP000015100">
    <property type="component" value="Unassembled WGS sequence"/>
</dbReference>
<dbReference type="OMA" id="RTWITRH"/>
<dbReference type="SMART" id="SM00320">
    <property type="entry name" value="WD40"/>
    <property type="match status" value="8"/>
</dbReference>
<dbReference type="HOGENOM" id="CLU_000288_6_16_1"/>
<keyword evidence="1 3" id="KW-0853">WD repeat</keyword>
<evidence type="ECO:0000259" key="4">
    <source>
        <dbReference type="PROSITE" id="PS50837"/>
    </source>
</evidence>
<dbReference type="CDD" id="cd00200">
    <property type="entry name" value="WD40"/>
    <property type="match status" value="1"/>
</dbReference>
<reference evidence="5 6" key="1">
    <citation type="journal article" date="2013" name="PLoS Genet.">
        <title>Genomic mechanisms accounting for the adaptation to parasitism in nematode-trapping fungi.</title>
        <authorList>
            <person name="Meerupati T."/>
            <person name="Andersson K.M."/>
            <person name="Friman E."/>
            <person name="Kumar D."/>
            <person name="Tunlid A."/>
            <person name="Ahren D."/>
        </authorList>
    </citation>
    <scope>NUCLEOTIDE SEQUENCE [LARGE SCALE GENOMIC DNA]</scope>
    <source>
        <strain evidence="5 6">CBS 200.50</strain>
    </source>
</reference>
<evidence type="ECO:0000313" key="6">
    <source>
        <dbReference type="Proteomes" id="UP000015100"/>
    </source>
</evidence>
<dbReference type="InterPro" id="IPR001680">
    <property type="entry name" value="WD40_rpt"/>
</dbReference>
<keyword evidence="2" id="KW-0677">Repeat</keyword>
<dbReference type="PROSITE" id="PS50837">
    <property type="entry name" value="NACHT"/>
    <property type="match status" value="1"/>
</dbReference>
<accession>S8A6R9</accession>
<name>S8A6R9_DACHA</name>
<dbReference type="PANTHER" id="PTHR44019:SF8">
    <property type="entry name" value="POC1 CENTRIOLAR PROTEIN HOMOLOG"/>
    <property type="match status" value="1"/>
</dbReference>
<dbReference type="InterPro" id="IPR050505">
    <property type="entry name" value="WDR55/POC1"/>
</dbReference>
<feature type="repeat" description="WD" evidence="3">
    <location>
        <begin position="833"/>
        <end position="874"/>
    </location>
</feature>
<dbReference type="InterPro" id="IPR015943">
    <property type="entry name" value="WD40/YVTN_repeat-like_dom_sf"/>
</dbReference>
<dbReference type="PROSITE" id="PS50294">
    <property type="entry name" value="WD_REPEATS_REGION"/>
    <property type="match status" value="3"/>
</dbReference>
<comment type="caution">
    <text evidence="5">The sequence shown here is derived from an EMBL/GenBank/DDBJ whole genome shotgun (WGS) entry which is preliminary data.</text>
</comment>
<dbReference type="STRING" id="1284197.S8A6R9"/>
<protein>
    <recommendedName>
        <fullName evidence="4">NACHT domain-containing protein</fullName>
    </recommendedName>
</protein>
<dbReference type="InterPro" id="IPR036322">
    <property type="entry name" value="WD40_repeat_dom_sf"/>
</dbReference>
<organism evidence="5 6">
    <name type="scientific">Dactylellina haptotyla (strain CBS 200.50)</name>
    <name type="common">Nematode-trapping fungus</name>
    <name type="synonym">Monacrosporium haptotylum</name>
    <dbReference type="NCBI Taxonomy" id="1284197"/>
    <lineage>
        <taxon>Eukaryota</taxon>
        <taxon>Fungi</taxon>
        <taxon>Dikarya</taxon>
        <taxon>Ascomycota</taxon>
        <taxon>Pezizomycotina</taxon>
        <taxon>Orbiliomycetes</taxon>
        <taxon>Orbiliales</taxon>
        <taxon>Orbiliaceae</taxon>
        <taxon>Dactylellina</taxon>
    </lineage>
</organism>
<dbReference type="InterPro" id="IPR007111">
    <property type="entry name" value="NACHT_NTPase"/>
</dbReference>
<dbReference type="PANTHER" id="PTHR44019">
    <property type="entry name" value="WD REPEAT-CONTAINING PROTEIN 55"/>
    <property type="match status" value="1"/>
</dbReference>
<dbReference type="PRINTS" id="PR00320">
    <property type="entry name" value="GPROTEINBRPT"/>
</dbReference>
<dbReference type="InterPro" id="IPR019775">
    <property type="entry name" value="WD40_repeat_CS"/>
</dbReference>